<accession>A0A1M6PEU6</accession>
<dbReference type="Pfam" id="PF14398">
    <property type="entry name" value="ATPgrasp_YheCD"/>
    <property type="match status" value="1"/>
</dbReference>
<dbReference type="SUPFAM" id="SSF56059">
    <property type="entry name" value="Glutathione synthetase ATP-binding domain-like"/>
    <property type="match status" value="1"/>
</dbReference>
<reference evidence="2" key="1">
    <citation type="submission" date="2016-11" db="EMBL/GenBank/DDBJ databases">
        <authorList>
            <person name="Varghese N."/>
            <person name="Submissions S."/>
        </authorList>
    </citation>
    <scope>NUCLEOTIDE SEQUENCE [LARGE SCALE GENOMIC DNA]</scope>
    <source>
        <strain evidence="2">DSM 14826</strain>
    </source>
</reference>
<name>A0A1M6PEU6_9FIRM</name>
<dbReference type="RefSeq" id="WP_072907484.1">
    <property type="nucleotide sequence ID" value="NZ_FRAI01000014.1"/>
</dbReference>
<dbReference type="InterPro" id="IPR026838">
    <property type="entry name" value="YheC/D"/>
</dbReference>
<gene>
    <name evidence="1" type="ORF">SAMN02745227_01430</name>
</gene>
<proteinExistence type="predicted"/>
<protein>
    <submittedName>
        <fullName evidence="1">YheC/D like ATP-grasp</fullName>
    </submittedName>
</protein>
<dbReference type="STRING" id="1120989.SAMN02745227_01430"/>
<dbReference type="AlphaFoldDB" id="A0A1M6PEU6"/>
<dbReference type="Gene3D" id="3.30.470.20">
    <property type="entry name" value="ATP-grasp fold, B domain"/>
    <property type="match status" value="1"/>
</dbReference>
<organism evidence="1 2">
    <name type="scientific">Anaerobranca californiensis DSM 14826</name>
    <dbReference type="NCBI Taxonomy" id="1120989"/>
    <lineage>
        <taxon>Bacteria</taxon>
        <taxon>Bacillati</taxon>
        <taxon>Bacillota</taxon>
        <taxon>Clostridia</taxon>
        <taxon>Eubacteriales</taxon>
        <taxon>Proteinivoracaceae</taxon>
        <taxon>Anaerobranca</taxon>
    </lineage>
</organism>
<evidence type="ECO:0000313" key="2">
    <source>
        <dbReference type="Proteomes" id="UP000243547"/>
    </source>
</evidence>
<keyword evidence="2" id="KW-1185">Reference proteome</keyword>
<dbReference type="OrthoDB" id="1809801at2"/>
<sequence length="261" mass="30781">MIISQNFQESNKLIKHQVLWQNPKIKKHLLETIPYSKKGLKEMLDKYHYLYIKPVNGSLGKGVMSIFYFNKKYILRERDKCHTFDSLENLERYISVFLKKEDYLIQQGLHLLKYNNRHTDIRVLFQKPYDTWLLEGIGVRIGKIGYIVSNYTIGGNAITLENYLSSNGFDLKTIEKTKNRIITLCQEGIYSLTKSFPYFHRLGFDIGLDYSLTPWIIEVNTSPNFNLFKKLSLELYGKIKNNNEIINKIIFTKVNFKNKLE</sequence>
<dbReference type="EMBL" id="FRAI01000014">
    <property type="protein sequence ID" value="SHK06437.1"/>
    <property type="molecule type" value="Genomic_DNA"/>
</dbReference>
<evidence type="ECO:0000313" key="1">
    <source>
        <dbReference type="EMBL" id="SHK06437.1"/>
    </source>
</evidence>
<dbReference type="Proteomes" id="UP000243547">
    <property type="component" value="Unassembled WGS sequence"/>
</dbReference>